<dbReference type="Gene3D" id="1.20.59.10">
    <property type="entry name" value="Chorismate mutase"/>
    <property type="match status" value="1"/>
</dbReference>
<dbReference type="Pfam" id="PF02153">
    <property type="entry name" value="PDH_N"/>
    <property type="match status" value="1"/>
</dbReference>
<dbReference type="Pfam" id="PF20463">
    <property type="entry name" value="PDH_C"/>
    <property type="match status" value="1"/>
</dbReference>
<dbReference type="InterPro" id="IPR036979">
    <property type="entry name" value="CM_dom_sf"/>
</dbReference>
<dbReference type="InterPro" id="IPR046826">
    <property type="entry name" value="PDH_N"/>
</dbReference>
<keyword evidence="2 6" id="KW-0560">Oxidoreductase</keyword>
<evidence type="ECO:0000256" key="3">
    <source>
        <dbReference type="SAM" id="MobiDB-lite"/>
    </source>
</evidence>
<dbReference type="SMART" id="SM00830">
    <property type="entry name" value="CM_2"/>
    <property type="match status" value="1"/>
</dbReference>
<dbReference type="EMBL" id="FWEV01000072">
    <property type="protein sequence ID" value="SLM28892.1"/>
    <property type="molecule type" value="Genomic_DNA"/>
</dbReference>
<evidence type="ECO:0000313" key="7">
    <source>
        <dbReference type="Proteomes" id="UP000191931"/>
    </source>
</evidence>
<reference evidence="6 7" key="1">
    <citation type="submission" date="2017-03" db="EMBL/GenBank/DDBJ databases">
        <authorList>
            <person name="Afonso C.L."/>
            <person name="Miller P.J."/>
            <person name="Scott M.A."/>
            <person name="Spackman E."/>
            <person name="Goraichik I."/>
            <person name="Dimitrov K.M."/>
            <person name="Suarez D.L."/>
            <person name="Swayne D.E."/>
        </authorList>
    </citation>
    <scope>NUCLEOTIDE SEQUENCE [LARGE SCALE GENOMIC DNA]</scope>
    <source>
        <strain evidence="6">PRJEB14757</strain>
    </source>
</reference>
<dbReference type="SUPFAM" id="SSF48600">
    <property type="entry name" value="Chorismate mutase II"/>
    <property type="match status" value="1"/>
</dbReference>
<dbReference type="STRING" id="1246637.MTBBW1_1630002"/>
<evidence type="ECO:0000313" key="6">
    <source>
        <dbReference type="EMBL" id="SLM28892.1"/>
    </source>
</evidence>
<dbReference type="InterPro" id="IPR002701">
    <property type="entry name" value="CM_II_prokaryot"/>
</dbReference>
<dbReference type="SUPFAM" id="SSF51735">
    <property type="entry name" value="NAD(P)-binding Rossmann-fold domains"/>
    <property type="match status" value="1"/>
</dbReference>
<accession>A0A1W1H8V5</accession>
<dbReference type="GO" id="GO:0004106">
    <property type="term" value="F:chorismate mutase activity"/>
    <property type="evidence" value="ECO:0007669"/>
    <property type="project" value="UniProtKB-EC"/>
</dbReference>
<keyword evidence="6" id="KW-0413">Isomerase</keyword>
<feature type="region of interest" description="Disordered" evidence="3">
    <location>
        <begin position="1"/>
        <end position="24"/>
    </location>
</feature>
<organism evidence="6 7">
    <name type="scientific">Desulfamplus magnetovallimortis</name>
    <dbReference type="NCBI Taxonomy" id="1246637"/>
    <lineage>
        <taxon>Bacteria</taxon>
        <taxon>Pseudomonadati</taxon>
        <taxon>Thermodesulfobacteriota</taxon>
        <taxon>Desulfobacteria</taxon>
        <taxon>Desulfobacterales</taxon>
        <taxon>Desulfobacteraceae</taxon>
        <taxon>Desulfamplus</taxon>
    </lineage>
</organism>
<dbReference type="InterPro" id="IPR036291">
    <property type="entry name" value="NAD(P)-bd_dom_sf"/>
</dbReference>
<dbReference type="NCBIfam" id="NF008400">
    <property type="entry name" value="PRK11199.1"/>
    <property type="match status" value="1"/>
</dbReference>
<dbReference type="Gene3D" id="1.10.3660.10">
    <property type="entry name" value="6-phosphogluconate dehydrogenase C-terminal like domain"/>
    <property type="match status" value="1"/>
</dbReference>
<dbReference type="EC" id="5.4.99.5" evidence="1"/>
<dbReference type="Proteomes" id="UP000191931">
    <property type="component" value="Unassembled WGS sequence"/>
</dbReference>
<dbReference type="SUPFAM" id="SSF48179">
    <property type="entry name" value="6-phosphogluconate dehydrogenase C-terminal domain-like"/>
    <property type="match status" value="1"/>
</dbReference>
<dbReference type="GO" id="GO:0006571">
    <property type="term" value="P:tyrosine biosynthetic process"/>
    <property type="evidence" value="ECO:0007669"/>
    <property type="project" value="InterPro"/>
</dbReference>
<feature type="domain" description="Chorismate mutase" evidence="4">
    <location>
        <begin position="25"/>
        <end position="116"/>
    </location>
</feature>
<dbReference type="GO" id="GO:0070403">
    <property type="term" value="F:NAD+ binding"/>
    <property type="evidence" value="ECO:0007669"/>
    <property type="project" value="InterPro"/>
</dbReference>
<dbReference type="InterPro" id="IPR036263">
    <property type="entry name" value="Chorismate_II_sf"/>
</dbReference>
<feature type="domain" description="Prephenate/arogenate dehydrogenase" evidence="5">
    <location>
        <begin position="125"/>
        <end position="388"/>
    </location>
</feature>
<dbReference type="GO" id="GO:0046417">
    <property type="term" value="P:chorismate metabolic process"/>
    <property type="evidence" value="ECO:0007669"/>
    <property type="project" value="InterPro"/>
</dbReference>
<dbReference type="InterPro" id="IPR046825">
    <property type="entry name" value="PDH_C"/>
</dbReference>
<evidence type="ECO:0000256" key="1">
    <source>
        <dbReference type="ARBA" id="ARBA00012404"/>
    </source>
</evidence>
<dbReference type="PANTHER" id="PTHR21363:SF0">
    <property type="entry name" value="PREPHENATE DEHYDROGENASE [NADP(+)]"/>
    <property type="match status" value="1"/>
</dbReference>
<dbReference type="GO" id="GO:0004665">
    <property type="term" value="F:prephenate dehydrogenase (NADP+) activity"/>
    <property type="evidence" value="ECO:0007669"/>
    <property type="project" value="InterPro"/>
</dbReference>
<dbReference type="InterPro" id="IPR050812">
    <property type="entry name" value="Preph/Arog_dehydrog"/>
</dbReference>
<evidence type="ECO:0000259" key="4">
    <source>
        <dbReference type="PROSITE" id="PS51168"/>
    </source>
</evidence>
<dbReference type="Pfam" id="PF01817">
    <property type="entry name" value="CM_2"/>
    <property type="match status" value="1"/>
</dbReference>
<dbReference type="PROSITE" id="PS51176">
    <property type="entry name" value="PDH_ADH"/>
    <property type="match status" value="1"/>
</dbReference>
<dbReference type="PANTHER" id="PTHR21363">
    <property type="entry name" value="PREPHENATE DEHYDROGENASE"/>
    <property type="match status" value="1"/>
</dbReference>
<dbReference type="PROSITE" id="PS51168">
    <property type="entry name" value="CHORISMATE_MUT_2"/>
    <property type="match status" value="1"/>
</dbReference>
<protein>
    <recommendedName>
        <fullName evidence="1">chorismate mutase</fullName>
        <ecNumber evidence="1">5.4.99.5</ecNumber>
    </recommendedName>
</protein>
<dbReference type="InterPro" id="IPR008927">
    <property type="entry name" value="6-PGluconate_DH-like_C_sf"/>
</dbReference>
<sequence>MTEKTNTLKNTNDQGNLMSAEQDQTPFEAEIKNLRDTIDDIDEQILTLIAKRLKEVKKVVALKKEHNMPVFHPAREEDLISKLRSHANSSGVDADFIEDLYRVILRNSRIHQTVEMKQQGIKPGGKVLIAGGYGQMGSYFANLFRASGYDVRILSEDNWESVETLCQGIDLAIISVPINVTLSVTERLAPHIPDDALLADLTSIKKFPMEQMLKQHQGPVIGLHPLFGPTCATLDKQIIAITPGRYGEKCQWLIDQLILWGAVVVNSDASEHDEIMDIVQALRHFATFCFGRFLSKRKIDLGKTLEFSSPIYRLELGMVGRLFAQDSGLYSEIIFATPERREILKEFAASLNDQIEMLDNCDKEIFTERFREIAQWFGPFSEQAMRESTFIIDKLIERF</sequence>
<evidence type="ECO:0000259" key="5">
    <source>
        <dbReference type="PROSITE" id="PS51176"/>
    </source>
</evidence>
<gene>
    <name evidence="6" type="primary">tyrA</name>
    <name evidence="6" type="ORF">MTBBW1_1630002</name>
</gene>
<dbReference type="Gene3D" id="3.40.50.720">
    <property type="entry name" value="NAD(P)-binding Rossmann-like Domain"/>
    <property type="match status" value="1"/>
</dbReference>
<dbReference type="GO" id="GO:0008977">
    <property type="term" value="F:prephenate dehydrogenase (NAD+) activity"/>
    <property type="evidence" value="ECO:0007669"/>
    <property type="project" value="InterPro"/>
</dbReference>
<evidence type="ECO:0000256" key="2">
    <source>
        <dbReference type="ARBA" id="ARBA00023002"/>
    </source>
</evidence>
<dbReference type="InterPro" id="IPR003099">
    <property type="entry name" value="Prephen_DH"/>
</dbReference>
<name>A0A1W1H8V5_9BACT</name>
<dbReference type="AlphaFoldDB" id="A0A1W1H8V5"/>
<proteinExistence type="predicted"/>
<keyword evidence="7" id="KW-1185">Reference proteome</keyword>